<evidence type="ECO:0000256" key="1">
    <source>
        <dbReference type="ARBA" id="ARBA00001946"/>
    </source>
</evidence>
<name>A0ABN2A8J1_9MICO</name>
<comment type="caution">
    <text evidence="5">The sequence shown here is derived from an EMBL/GenBank/DDBJ whole genome shotgun (WGS) entry which is preliminary data.</text>
</comment>
<evidence type="ECO:0000256" key="3">
    <source>
        <dbReference type="ARBA" id="ARBA00022801"/>
    </source>
</evidence>
<dbReference type="RefSeq" id="WP_342589767.1">
    <property type="nucleotide sequence ID" value="NZ_BAAALX010000009.1"/>
</dbReference>
<keyword evidence="3" id="KW-0378">Hydrolase</keyword>
<feature type="domain" description="VRR-NUC" evidence="4">
    <location>
        <begin position="1"/>
        <end position="97"/>
    </location>
</feature>
<evidence type="ECO:0000313" key="6">
    <source>
        <dbReference type="Proteomes" id="UP001500177"/>
    </source>
</evidence>
<dbReference type="Proteomes" id="UP001500177">
    <property type="component" value="Unassembled WGS sequence"/>
</dbReference>
<dbReference type="InterPro" id="IPR014883">
    <property type="entry name" value="VRR_NUC"/>
</dbReference>
<comment type="cofactor">
    <cofactor evidence="1">
        <name>Mg(2+)</name>
        <dbReference type="ChEBI" id="CHEBI:18420"/>
    </cofactor>
</comment>
<dbReference type="InterPro" id="IPR011856">
    <property type="entry name" value="tRNA_endonuc-like_dom_sf"/>
</dbReference>
<dbReference type="Gene3D" id="3.40.1350.10">
    <property type="match status" value="1"/>
</dbReference>
<dbReference type="EMBL" id="BAAALX010000009">
    <property type="protein sequence ID" value="GAA1513716.1"/>
    <property type="molecule type" value="Genomic_DNA"/>
</dbReference>
<dbReference type="Pfam" id="PF08774">
    <property type="entry name" value="VRR_NUC"/>
    <property type="match status" value="1"/>
</dbReference>
<proteinExistence type="predicted"/>
<evidence type="ECO:0000313" key="5">
    <source>
        <dbReference type="EMBL" id="GAA1513716.1"/>
    </source>
</evidence>
<accession>A0ABN2A8J1</accession>
<keyword evidence="6" id="KW-1185">Reference proteome</keyword>
<organism evidence="5 6">
    <name type="scientific">Brevibacterium permense</name>
    <dbReference type="NCBI Taxonomy" id="234834"/>
    <lineage>
        <taxon>Bacteria</taxon>
        <taxon>Bacillati</taxon>
        <taxon>Actinomycetota</taxon>
        <taxon>Actinomycetes</taxon>
        <taxon>Micrococcales</taxon>
        <taxon>Brevibacteriaceae</taxon>
        <taxon>Brevibacterium</taxon>
    </lineage>
</organism>
<protein>
    <recommendedName>
        <fullName evidence="4">VRR-NUC domain-containing protein</fullName>
    </recommendedName>
</protein>
<keyword evidence="2" id="KW-0540">Nuclease</keyword>
<evidence type="ECO:0000256" key="2">
    <source>
        <dbReference type="ARBA" id="ARBA00022722"/>
    </source>
</evidence>
<evidence type="ECO:0000259" key="4">
    <source>
        <dbReference type="SMART" id="SM00990"/>
    </source>
</evidence>
<gene>
    <name evidence="5" type="ORF">GCM10009690_15800</name>
</gene>
<dbReference type="SMART" id="SM00990">
    <property type="entry name" value="VRR_NUC"/>
    <property type="match status" value="1"/>
</dbReference>
<sequence length="110" mass="12809">MKVQDYRALQAKAMSETQLQDLIIALAKQMGWLSYHTFDSRRSTPGFPDLVLVHPKQKRVIWRELKSETGTTSAEQKVWISTLLLVGEDVDVWRPRDWVSGRIEKELRGR</sequence>
<reference evidence="5 6" key="1">
    <citation type="journal article" date="2019" name="Int. J. Syst. Evol. Microbiol.">
        <title>The Global Catalogue of Microorganisms (GCM) 10K type strain sequencing project: providing services to taxonomists for standard genome sequencing and annotation.</title>
        <authorList>
            <consortium name="The Broad Institute Genomics Platform"/>
            <consortium name="The Broad Institute Genome Sequencing Center for Infectious Disease"/>
            <person name="Wu L."/>
            <person name="Ma J."/>
        </authorList>
    </citation>
    <scope>NUCLEOTIDE SEQUENCE [LARGE SCALE GENOMIC DNA]</scope>
    <source>
        <strain evidence="5 6">JCM 13318</strain>
    </source>
</reference>